<dbReference type="EMBL" id="BNJF01000002">
    <property type="protein sequence ID" value="GHO46473.1"/>
    <property type="molecule type" value="Genomic_DNA"/>
</dbReference>
<name>A0A8J3I5X0_9CHLR</name>
<sequence>MQSDTVMGYIILGTAVALWIWVLLDCIRDTTLEPVSRKRWIAFVALVPGIGAFFYVQHRRSTHKALNYPRSERPSTPFPHLPHLSLSGHNHEPDTEDFVSQEQEEPHRDL</sequence>
<keyword evidence="2" id="KW-1003">Cell membrane</keyword>
<feature type="region of interest" description="Disordered" evidence="6">
    <location>
        <begin position="66"/>
        <end position="110"/>
    </location>
</feature>
<evidence type="ECO:0000256" key="6">
    <source>
        <dbReference type="SAM" id="MobiDB-lite"/>
    </source>
</evidence>
<keyword evidence="5 7" id="KW-0472">Membrane</keyword>
<evidence type="ECO:0000256" key="3">
    <source>
        <dbReference type="ARBA" id="ARBA00022692"/>
    </source>
</evidence>
<organism evidence="9 10">
    <name type="scientific">Ktedonospora formicarum</name>
    <dbReference type="NCBI Taxonomy" id="2778364"/>
    <lineage>
        <taxon>Bacteria</taxon>
        <taxon>Bacillati</taxon>
        <taxon>Chloroflexota</taxon>
        <taxon>Ktedonobacteria</taxon>
        <taxon>Ktedonobacterales</taxon>
        <taxon>Ktedonobacteraceae</taxon>
        <taxon>Ktedonospora</taxon>
    </lineage>
</organism>
<evidence type="ECO:0000256" key="7">
    <source>
        <dbReference type="SAM" id="Phobius"/>
    </source>
</evidence>
<evidence type="ECO:0000256" key="4">
    <source>
        <dbReference type="ARBA" id="ARBA00022989"/>
    </source>
</evidence>
<feature type="compositionally biased region" description="Acidic residues" evidence="6">
    <location>
        <begin position="94"/>
        <end position="103"/>
    </location>
</feature>
<evidence type="ECO:0000256" key="1">
    <source>
        <dbReference type="ARBA" id="ARBA00004651"/>
    </source>
</evidence>
<dbReference type="Proteomes" id="UP000612362">
    <property type="component" value="Unassembled WGS sequence"/>
</dbReference>
<evidence type="ECO:0000313" key="9">
    <source>
        <dbReference type="EMBL" id="GHO46473.1"/>
    </source>
</evidence>
<dbReference type="InterPro" id="IPR027379">
    <property type="entry name" value="CLS_N"/>
</dbReference>
<comment type="caution">
    <text evidence="9">The sequence shown here is derived from an EMBL/GenBank/DDBJ whole genome shotgun (WGS) entry which is preliminary data.</text>
</comment>
<dbReference type="GO" id="GO:0005886">
    <property type="term" value="C:plasma membrane"/>
    <property type="evidence" value="ECO:0007669"/>
    <property type="project" value="UniProtKB-SubCell"/>
</dbReference>
<keyword evidence="10" id="KW-1185">Reference proteome</keyword>
<comment type="subcellular location">
    <subcellularLocation>
        <location evidence="1">Cell membrane</location>
        <topology evidence="1">Multi-pass membrane protein</topology>
    </subcellularLocation>
</comment>
<evidence type="ECO:0000259" key="8">
    <source>
        <dbReference type="Pfam" id="PF13396"/>
    </source>
</evidence>
<evidence type="ECO:0000256" key="5">
    <source>
        <dbReference type="ARBA" id="ARBA00023136"/>
    </source>
</evidence>
<evidence type="ECO:0000256" key="2">
    <source>
        <dbReference type="ARBA" id="ARBA00022475"/>
    </source>
</evidence>
<feature type="transmembrane region" description="Helical" evidence="7">
    <location>
        <begin position="6"/>
        <end position="27"/>
    </location>
</feature>
<proteinExistence type="predicted"/>
<dbReference type="AlphaFoldDB" id="A0A8J3I5X0"/>
<dbReference type="RefSeq" id="WP_220195848.1">
    <property type="nucleotide sequence ID" value="NZ_BNJF01000002.1"/>
</dbReference>
<keyword evidence="4 7" id="KW-1133">Transmembrane helix</keyword>
<keyword evidence="3 7" id="KW-0812">Transmembrane</keyword>
<dbReference type="Pfam" id="PF13396">
    <property type="entry name" value="PLDc_N"/>
    <property type="match status" value="1"/>
</dbReference>
<accession>A0A8J3I5X0</accession>
<reference evidence="9" key="1">
    <citation type="submission" date="2020-10" db="EMBL/GenBank/DDBJ databases">
        <title>Taxonomic study of unclassified bacteria belonging to the class Ktedonobacteria.</title>
        <authorList>
            <person name="Yabe S."/>
            <person name="Wang C.M."/>
            <person name="Zheng Y."/>
            <person name="Sakai Y."/>
            <person name="Cavaletti L."/>
            <person name="Monciardini P."/>
            <person name="Donadio S."/>
        </authorList>
    </citation>
    <scope>NUCLEOTIDE SEQUENCE</scope>
    <source>
        <strain evidence="9">SOSP1-1</strain>
    </source>
</reference>
<feature type="transmembrane region" description="Helical" evidence="7">
    <location>
        <begin position="39"/>
        <end position="56"/>
    </location>
</feature>
<evidence type="ECO:0000313" key="10">
    <source>
        <dbReference type="Proteomes" id="UP000612362"/>
    </source>
</evidence>
<feature type="domain" description="Cardiolipin synthase N-terminal" evidence="8">
    <location>
        <begin position="17"/>
        <end position="55"/>
    </location>
</feature>
<gene>
    <name evidence="9" type="ORF">KSX_46360</name>
</gene>
<protein>
    <recommendedName>
        <fullName evidence="8">Cardiolipin synthase N-terminal domain-containing protein</fullName>
    </recommendedName>
</protein>